<dbReference type="Proteomes" id="UP001597079">
    <property type="component" value="Unassembled WGS sequence"/>
</dbReference>
<feature type="domain" description="ScoMcrA-like N-terminal head" evidence="1">
    <location>
        <begin position="5"/>
        <end position="83"/>
    </location>
</feature>
<comment type="caution">
    <text evidence="2">The sequence shown here is derived from an EMBL/GenBank/DDBJ whole genome shotgun (WGS) entry which is preliminary data.</text>
</comment>
<dbReference type="InterPro" id="IPR058807">
    <property type="entry name" value="ScoMcrA_N"/>
</dbReference>
<reference evidence="3" key="1">
    <citation type="journal article" date="2019" name="Int. J. Syst. Evol. Microbiol.">
        <title>The Global Catalogue of Microorganisms (GCM) 10K type strain sequencing project: providing services to taxonomists for standard genome sequencing and annotation.</title>
        <authorList>
            <consortium name="The Broad Institute Genomics Platform"/>
            <consortium name="The Broad Institute Genome Sequencing Center for Infectious Disease"/>
            <person name="Wu L."/>
            <person name="Ma J."/>
        </authorList>
    </citation>
    <scope>NUCLEOTIDE SEQUENCE [LARGE SCALE GENOMIC DNA]</scope>
    <source>
        <strain evidence="3">CGMCC 1.12286</strain>
    </source>
</reference>
<dbReference type="RefSeq" id="WP_377942154.1">
    <property type="nucleotide sequence ID" value="NZ_JBHUCX010000018.1"/>
</dbReference>
<evidence type="ECO:0000313" key="3">
    <source>
        <dbReference type="Proteomes" id="UP001597079"/>
    </source>
</evidence>
<evidence type="ECO:0000313" key="2">
    <source>
        <dbReference type="EMBL" id="MFD1674289.1"/>
    </source>
</evidence>
<dbReference type="Pfam" id="PF26345">
    <property type="entry name" value="ScoMcrA_N"/>
    <property type="match status" value="1"/>
</dbReference>
<sequence>MIPKNIKQSHILMALSEIDRQGIHNKRRQRSKYHLVHDSRYYPPKYVLSLANKYANGMELPPSDFGGGSETNEFLASLGFSIKSALSELRNEKPTKHEYKHRTKTVKHNDRCSECKNTVIEMLRNLYGTVKIDHKVDAAAKLEAYKGTSFYPALSNIHNALQQYRGHSGFVRLTNLHRCDLFIPEPGFIVEFDESQHFTEAREIALEQYPKELKLGFNIDQWKALCASIRSKDNDPLDRDEQRSWYDTIRDFLPLIKGFQPTVRIHMGTTEWCKYDPVEDAERFAMELGLPLPGKTSKVTPAKKLTVATIVISTAGHVDDKNRMSLLRRVIRDTDQNTDIILLPAGFFATSRRASKLFPKVEREISNLLNERHQDTVVCIGIDGRDGRDQTALAITTNGIVAAARKYHPTAEEHGYISAASDFLEGEGVHTRIFGLKGRQMYLAVCYDGFGIRQRKINNPGVDVVLDLVHGFQPKTEGNSGDVYFAKHGFAGASKQWKVPVFGAAVFLGRPIPPNWPTGVVWDQGELPTGNWKYEYNPLKPASEVSYGVGNEVAVVRYFSI</sequence>
<keyword evidence="3" id="KW-1185">Reference proteome</keyword>
<gene>
    <name evidence="2" type="ORF">ACFSB2_06160</name>
</gene>
<dbReference type="InterPro" id="IPR036526">
    <property type="entry name" value="C-N_Hydrolase_sf"/>
</dbReference>
<proteinExistence type="predicted"/>
<organism evidence="2 3">
    <name type="scientific">Alicyclobacillus fodiniaquatilis</name>
    <dbReference type="NCBI Taxonomy" id="1661150"/>
    <lineage>
        <taxon>Bacteria</taxon>
        <taxon>Bacillati</taxon>
        <taxon>Bacillota</taxon>
        <taxon>Bacilli</taxon>
        <taxon>Bacillales</taxon>
        <taxon>Alicyclobacillaceae</taxon>
        <taxon>Alicyclobacillus</taxon>
    </lineage>
</organism>
<protein>
    <recommendedName>
        <fullName evidence="1">ScoMcrA-like N-terminal head domain-containing protein</fullName>
    </recommendedName>
</protein>
<name>A0ABW4JEW8_9BACL</name>
<dbReference type="EMBL" id="JBHUCX010000018">
    <property type="protein sequence ID" value="MFD1674289.1"/>
    <property type="molecule type" value="Genomic_DNA"/>
</dbReference>
<evidence type="ECO:0000259" key="1">
    <source>
        <dbReference type="Pfam" id="PF26345"/>
    </source>
</evidence>
<dbReference type="SUPFAM" id="SSF56317">
    <property type="entry name" value="Carbon-nitrogen hydrolase"/>
    <property type="match status" value="1"/>
</dbReference>
<dbReference type="Gene3D" id="3.60.110.10">
    <property type="entry name" value="Carbon-nitrogen hydrolase"/>
    <property type="match status" value="1"/>
</dbReference>
<accession>A0ABW4JEW8</accession>